<dbReference type="Gene3D" id="3.30.700.20">
    <property type="entry name" value="Hypothetical protein ph0010, domain 1"/>
    <property type="match status" value="1"/>
</dbReference>
<protein>
    <submittedName>
        <fullName evidence="2">AMMECR1 family protein</fullName>
    </submittedName>
</protein>
<feature type="domain" description="AMMECR1" evidence="1">
    <location>
        <begin position="22"/>
        <end position="193"/>
    </location>
</feature>
<organism evidence="2 3">
    <name type="scientific">Clostridium ganghwense</name>
    <dbReference type="NCBI Taxonomy" id="312089"/>
    <lineage>
        <taxon>Bacteria</taxon>
        <taxon>Bacillati</taxon>
        <taxon>Bacillota</taxon>
        <taxon>Clostridia</taxon>
        <taxon>Eubacteriales</taxon>
        <taxon>Clostridiaceae</taxon>
        <taxon>Clostridium</taxon>
    </lineage>
</organism>
<dbReference type="Gene3D" id="3.30.1490.150">
    <property type="entry name" value="Hypothetical protein ph0010, domain 2"/>
    <property type="match status" value="1"/>
</dbReference>
<name>A0ABT4CR11_9CLOT</name>
<dbReference type="PROSITE" id="PS51112">
    <property type="entry name" value="AMMECR1"/>
    <property type="match status" value="1"/>
</dbReference>
<dbReference type="InterPro" id="IPR036071">
    <property type="entry name" value="AMMECR1_dom_sf"/>
</dbReference>
<evidence type="ECO:0000313" key="3">
    <source>
        <dbReference type="Proteomes" id="UP001079657"/>
    </source>
</evidence>
<comment type="caution">
    <text evidence="2">The sequence shown here is derived from an EMBL/GenBank/DDBJ whole genome shotgun (WGS) entry which is preliminary data.</text>
</comment>
<dbReference type="RefSeq" id="WP_268050224.1">
    <property type="nucleotide sequence ID" value="NZ_JAPQES010000004.1"/>
</dbReference>
<dbReference type="Pfam" id="PF01871">
    <property type="entry name" value="AMMECR1"/>
    <property type="match status" value="1"/>
</dbReference>
<gene>
    <name evidence="2" type="ORF">OXH55_11980</name>
</gene>
<evidence type="ECO:0000259" key="1">
    <source>
        <dbReference type="PROSITE" id="PS51112"/>
    </source>
</evidence>
<dbReference type="InterPro" id="IPR027485">
    <property type="entry name" value="AMMECR1_N"/>
</dbReference>
<reference evidence="2" key="1">
    <citation type="submission" date="2022-12" db="EMBL/GenBank/DDBJ databases">
        <authorList>
            <person name="Wang J."/>
        </authorList>
    </citation>
    <scope>NUCLEOTIDE SEQUENCE</scope>
    <source>
        <strain evidence="2">HY-42-06</strain>
    </source>
</reference>
<evidence type="ECO:0000313" key="2">
    <source>
        <dbReference type="EMBL" id="MCY6371358.1"/>
    </source>
</evidence>
<dbReference type="Proteomes" id="UP001079657">
    <property type="component" value="Unassembled WGS sequence"/>
</dbReference>
<proteinExistence type="predicted"/>
<keyword evidence="3" id="KW-1185">Reference proteome</keyword>
<dbReference type="EMBL" id="JAPQES010000004">
    <property type="protein sequence ID" value="MCY6371358.1"/>
    <property type="molecule type" value="Genomic_DNA"/>
</dbReference>
<accession>A0ABT4CR11</accession>
<dbReference type="InterPro" id="IPR002733">
    <property type="entry name" value="AMMECR1_domain"/>
</dbReference>
<sequence>MEKVIERDLILPSYCRIRGANKFEDIYAKLARQSLEYYIKKSRYLRMPLVHEKMLNQRHGVFVVIKKEGEIRGWKGTVHPTTDCIAREIIKNAVEAGCYNRKFSKVKREELSKLEYSIYIINSIRAAKKEELDPKKYGVYVKCGFKSAYLLPNLYGTETAEGQLQRVLRKAEIGEYEEYTLEKFEVIKRGYRG</sequence>
<dbReference type="SUPFAM" id="SSF143447">
    <property type="entry name" value="AMMECR1-like"/>
    <property type="match status" value="1"/>
</dbReference>